<dbReference type="AlphaFoldDB" id="X2LC36"/>
<evidence type="ECO:0000313" key="2">
    <source>
        <dbReference type="EMBL" id="AHN97777.1"/>
    </source>
</evidence>
<keyword evidence="1" id="KW-0812">Transmembrane</keyword>
<keyword evidence="1" id="KW-1133">Transmembrane helix</keyword>
<organism evidence="2">
    <name type="scientific">uncultured bacterium lac82</name>
    <dbReference type="NCBI Taxonomy" id="1447247"/>
    <lineage>
        <taxon>Bacteria</taxon>
        <taxon>environmental samples</taxon>
    </lineage>
</organism>
<proteinExistence type="predicted"/>
<sequence>MRTFATHARLGALVIEGAGGVIMTLIWTASLALAGQPAVARVGPSAAMLAQAQDRCMTTFAVRLSRTTATDEAIFAKADAGCTSLKQQLGAAIAREYSADQAAALTATLDAQAKPNFLALVQRIRTDRRDRAGN</sequence>
<protein>
    <submittedName>
        <fullName evidence="2">Uncharacterized protein</fullName>
    </submittedName>
</protein>
<reference evidence="2" key="1">
    <citation type="submission" date="2013-10" db="EMBL/GenBank/DDBJ databases">
        <title>Functional metagenomics reveals novel beta-galactosidases not predictable from gene sequences.</title>
        <authorList>
            <person name="Cheng J."/>
            <person name="Engel K."/>
            <person name="Romantsov T."/>
            <person name="Neufeld J.D."/>
            <person name="Rose D.R."/>
            <person name="Charles T.C."/>
        </authorList>
    </citation>
    <scope>NUCLEOTIDE SEQUENCE</scope>
</reference>
<evidence type="ECO:0000256" key="1">
    <source>
        <dbReference type="SAM" id="Phobius"/>
    </source>
</evidence>
<accession>X2LC36</accession>
<feature type="transmembrane region" description="Helical" evidence="1">
    <location>
        <begin position="12"/>
        <end position="34"/>
    </location>
</feature>
<keyword evidence="1" id="KW-0472">Membrane</keyword>
<dbReference type="EMBL" id="KF796599">
    <property type="protein sequence ID" value="AHN97777.1"/>
    <property type="molecule type" value="Genomic_DNA"/>
</dbReference>
<name>X2LC36_9BACT</name>